<dbReference type="InterPro" id="IPR018060">
    <property type="entry name" value="HTH_AraC"/>
</dbReference>
<evidence type="ECO:0000313" key="7">
    <source>
        <dbReference type="Proteomes" id="UP001499854"/>
    </source>
</evidence>
<keyword evidence="2" id="KW-0238">DNA-binding</keyword>
<evidence type="ECO:0000256" key="1">
    <source>
        <dbReference type="ARBA" id="ARBA00023015"/>
    </source>
</evidence>
<feature type="region of interest" description="Disordered" evidence="4">
    <location>
        <begin position="1"/>
        <end position="42"/>
    </location>
</feature>
<dbReference type="Pfam" id="PF12833">
    <property type="entry name" value="HTH_18"/>
    <property type="match status" value="1"/>
</dbReference>
<evidence type="ECO:0000313" key="6">
    <source>
        <dbReference type="EMBL" id="GAA1961770.1"/>
    </source>
</evidence>
<name>A0ABP5CEU9_9ACTN</name>
<dbReference type="RefSeq" id="WP_344656485.1">
    <property type="nucleotide sequence ID" value="NZ_BAAAQM010000007.1"/>
</dbReference>
<dbReference type="Proteomes" id="UP001499854">
    <property type="component" value="Unassembled WGS sequence"/>
</dbReference>
<evidence type="ECO:0000256" key="2">
    <source>
        <dbReference type="ARBA" id="ARBA00023125"/>
    </source>
</evidence>
<feature type="compositionally biased region" description="Polar residues" evidence="4">
    <location>
        <begin position="30"/>
        <end position="41"/>
    </location>
</feature>
<proteinExistence type="predicted"/>
<organism evidence="6 7">
    <name type="scientific">Catenulispora subtropica</name>
    <dbReference type="NCBI Taxonomy" id="450798"/>
    <lineage>
        <taxon>Bacteria</taxon>
        <taxon>Bacillati</taxon>
        <taxon>Actinomycetota</taxon>
        <taxon>Actinomycetes</taxon>
        <taxon>Catenulisporales</taxon>
        <taxon>Catenulisporaceae</taxon>
        <taxon>Catenulispora</taxon>
    </lineage>
</organism>
<gene>
    <name evidence="6" type="ORF">GCM10009838_18040</name>
</gene>
<keyword evidence="3" id="KW-0804">Transcription</keyword>
<dbReference type="PANTHER" id="PTHR46796">
    <property type="entry name" value="HTH-TYPE TRANSCRIPTIONAL ACTIVATOR RHAS-RELATED"/>
    <property type="match status" value="1"/>
</dbReference>
<evidence type="ECO:0000256" key="4">
    <source>
        <dbReference type="SAM" id="MobiDB-lite"/>
    </source>
</evidence>
<dbReference type="SMART" id="SM00342">
    <property type="entry name" value="HTH_ARAC"/>
    <property type="match status" value="1"/>
</dbReference>
<comment type="caution">
    <text evidence="6">The sequence shown here is derived from an EMBL/GenBank/DDBJ whole genome shotgun (WGS) entry which is preliminary data.</text>
</comment>
<accession>A0ABP5CEU9</accession>
<dbReference type="Gene3D" id="1.10.10.60">
    <property type="entry name" value="Homeodomain-like"/>
    <property type="match status" value="1"/>
</dbReference>
<protein>
    <recommendedName>
        <fullName evidence="5">HTH araC/xylS-type domain-containing protein</fullName>
    </recommendedName>
</protein>
<evidence type="ECO:0000259" key="5">
    <source>
        <dbReference type="PROSITE" id="PS01124"/>
    </source>
</evidence>
<sequence length="330" mass="35866">MPLGDSRTPLFGARLDQRSDPDRSHLQRRFGQNGTWRTTRSPIGPALPRGILAYNEFDLRLGGTRRRLELPINAVTVLFLFEGSVCIESVPGGDARFTSLVRGSVDRAGIGRHDGRLSGVEILLEPWLAWRVFGIPMRELSEAPVALDALTGRRGLRVAEQLAEAADARRRMTILRRLLADRVREGPQVAPQVLWAWQRLVASRGQIRIADLATASEWTARTLENRFAEQIGQTPKRAARILRLRDAAAQLINGLVPSHVAASCGFADQAHLGREVKAMTGFTPARLGAQRAGGVGTEGPPLDRLDGQVTSLLLPVVGSGAVPVSTPSAR</sequence>
<keyword evidence="7" id="KW-1185">Reference proteome</keyword>
<keyword evidence="1" id="KW-0805">Transcription regulation</keyword>
<dbReference type="InterPro" id="IPR050204">
    <property type="entry name" value="AraC_XylS_family_regulators"/>
</dbReference>
<reference evidence="7" key="1">
    <citation type="journal article" date="2019" name="Int. J. Syst. Evol. Microbiol.">
        <title>The Global Catalogue of Microorganisms (GCM) 10K type strain sequencing project: providing services to taxonomists for standard genome sequencing and annotation.</title>
        <authorList>
            <consortium name="The Broad Institute Genomics Platform"/>
            <consortium name="The Broad Institute Genome Sequencing Center for Infectious Disease"/>
            <person name="Wu L."/>
            <person name="Ma J."/>
        </authorList>
    </citation>
    <scope>NUCLEOTIDE SEQUENCE [LARGE SCALE GENOMIC DNA]</scope>
    <source>
        <strain evidence="7">JCM 16013</strain>
    </source>
</reference>
<evidence type="ECO:0000256" key="3">
    <source>
        <dbReference type="ARBA" id="ARBA00023163"/>
    </source>
</evidence>
<dbReference type="PANTHER" id="PTHR46796:SF15">
    <property type="entry name" value="BLL1074 PROTEIN"/>
    <property type="match status" value="1"/>
</dbReference>
<feature type="compositionally biased region" description="Basic and acidic residues" evidence="4">
    <location>
        <begin position="15"/>
        <end position="25"/>
    </location>
</feature>
<dbReference type="PROSITE" id="PS01124">
    <property type="entry name" value="HTH_ARAC_FAMILY_2"/>
    <property type="match status" value="1"/>
</dbReference>
<feature type="domain" description="HTH araC/xylS-type" evidence="5">
    <location>
        <begin position="191"/>
        <end position="290"/>
    </location>
</feature>
<dbReference type="EMBL" id="BAAAQM010000007">
    <property type="protein sequence ID" value="GAA1961770.1"/>
    <property type="molecule type" value="Genomic_DNA"/>
</dbReference>